<gene>
    <name evidence="2" type="ORF">TVY486_0804280</name>
</gene>
<reference evidence="2" key="1">
    <citation type="journal article" date="2012" name="Proc. Natl. Acad. Sci. U.S.A.">
        <title>Antigenic diversity is generated by distinct evolutionary mechanisms in African trypanosome species.</title>
        <authorList>
            <person name="Jackson A.P."/>
            <person name="Berry A."/>
            <person name="Aslett M."/>
            <person name="Allison H.C."/>
            <person name="Burton P."/>
            <person name="Vavrova-Anderson J."/>
            <person name="Brown R."/>
            <person name="Browne H."/>
            <person name="Corton N."/>
            <person name="Hauser H."/>
            <person name="Gamble J."/>
            <person name="Gilderthorp R."/>
            <person name="Marcello L."/>
            <person name="McQuillan J."/>
            <person name="Otto T.D."/>
            <person name="Quail M.A."/>
            <person name="Sanders M.J."/>
            <person name="van Tonder A."/>
            <person name="Ginger M.L."/>
            <person name="Field M.C."/>
            <person name="Barry J.D."/>
            <person name="Hertz-Fowler C."/>
            <person name="Berriman M."/>
        </authorList>
    </citation>
    <scope>NUCLEOTIDE SEQUENCE</scope>
    <source>
        <strain evidence="2">Y486</strain>
    </source>
</reference>
<sequence>MVRINKTHQNRYCECHLEQSYSATNKCQKRRQPILALLSFLCPVTFTKPQTSATRRIVSACELGSGHNNRICLIKYPHHRVETPSRAHLYGARARSSSTAHNPRTHAHITPSPSVHTRP</sequence>
<dbReference type="AlphaFoldDB" id="G0U165"/>
<accession>G0U165</accession>
<protein>
    <submittedName>
        <fullName evidence="2">Uncharacterized protein</fullName>
    </submittedName>
</protein>
<name>G0U165_TRYVY</name>
<dbReference type="EMBL" id="HE573024">
    <property type="protein sequence ID" value="CCC49820.1"/>
    <property type="molecule type" value="Genomic_DNA"/>
</dbReference>
<proteinExistence type="predicted"/>
<feature type="region of interest" description="Disordered" evidence="1">
    <location>
        <begin position="92"/>
        <end position="119"/>
    </location>
</feature>
<organism evidence="2">
    <name type="scientific">Trypanosoma vivax (strain Y486)</name>
    <dbReference type="NCBI Taxonomy" id="1055687"/>
    <lineage>
        <taxon>Eukaryota</taxon>
        <taxon>Discoba</taxon>
        <taxon>Euglenozoa</taxon>
        <taxon>Kinetoplastea</taxon>
        <taxon>Metakinetoplastina</taxon>
        <taxon>Trypanosomatida</taxon>
        <taxon>Trypanosomatidae</taxon>
        <taxon>Trypanosoma</taxon>
        <taxon>Duttonella</taxon>
    </lineage>
</organism>
<evidence type="ECO:0000256" key="1">
    <source>
        <dbReference type="SAM" id="MobiDB-lite"/>
    </source>
</evidence>
<evidence type="ECO:0000313" key="2">
    <source>
        <dbReference type="EMBL" id="CCC49820.1"/>
    </source>
</evidence>